<comment type="caution">
    <text evidence="10">The sequence shown here is derived from an EMBL/GenBank/DDBJ whole genome shotgun (WGS) entry which is preliminary data.</text>
</comment>
<dbReference type="InterPro" id="IPR037066">
    <property type="entry name" value="Plug_dom_sf"/>
</dbReference>
<dbReference type="InterPro" id="IPR012910">
    <property type="entry name" value="Plug_dom"/>
</dbReference>
<protein>
    <submittedName>
        <fullName evidence="10">TonB-dependent receptor</fullName>
    </submittedName>
</protein>
<evidence type="ECO:0000256" key="1">
    <source>
        <dbReference type="ARBA" id="ARBA00004571"/>
    </source>
</evidence>
<dbReference type="InterPro" id="IPR039426">
    <property type="entry name" value="TonB-dep_rcpt-like"/>
</dbReference>
<keyword evidence="6 7" id="KW-0998">Cell outer membrane</keyword>
<dbReference type="SUPFAM" id="SSF49464">
    <property type="entry name" value="Carboxypeptidase regulatory domain-like"/>
    <property type="match status" value="1"/>
</dbReference>
<comment type="subcellular location">
    <subcellularLocation>
        <location evidence="1 7">Cell outer membrane</location>
        <topology evidence="1 7">Multi-pass membrane protein</topology>
    </subcellularLocation>
</comment>
<dbReference type="EMBL" id="BSOH01000010">
    <property type="protein sequence ID" value="GLR17219.1"/>
    <property type="molecule type" value="Genomic_DNA"/>
</dbReference>
<dbReference type="PANTHER" id="PTHR40980">
    <property type="entry name" value="PLUG DOMAIN-CONTAINING PROTEIN"/>
    <property type="match status" value="1"/>
</dbReference>
<dbReference type="SUPFAM" id="SSF56935">
    <property type="entry name" value="Porins"/>
    <property type="match status" value="1"/>
</dbReference>
<dbReference type="InterPro" id="IPR041700">
    <property type="entry name" value="OMP_b-brl_3"/>
</dbReference>
<evidence type="ECO:0000259" key="8">
    <source>
        <dbReference type="Pfam" id="PF07715"/>
    </source>
</evidence>
<dbReference type="Gene3D" id="2.40.170.20">
    <property type="entry name" value="TonB-dependent receptor, beta-barrel domain"/>
    <property type="match status" value="1"/>
</dbReference>
<dbReference type="Proteomes" id="UP001156666">
    <property type="component" value="Unassembled WGS sequence"/>
</dbReference>
<dbReference type="Pfam" id="PF07715">
    <property type="entry name" value="Plug"/>
    <property type="match status" value="1"/>
</dbReference>
<reference evidence="10" key="1">
    <citation type="journal article" date="2014" name="Int. J. Syst. Evol. Microbiol.">
        <title>Complete genome sequence of Corynebacterium casei LMG S-19264T (=DSM 44701T), isolated from a smear-ripened cheese.</title>
        <authorList>
            <consortium name="US DOE Joint Genome Institute (JGI-PGF)"/>
            <person name="Walter F."/>
            <person name="Albersmeier A."/>
            <person name="Kalinowski J."/>
            <person name="Ruckert C."/>
        </authorList>
    </citation>
    <scope>NUCLEOTIDE SEQUENCE</scope>
    <source>
        <strain evidence="10">NBRC 108769</strain>
    </source>
</reference>
<evidence type="ECO:0000256" key="4">
    <source>
        <dbReference type="ARBA" id="ARBA00022692"/>
    </source>
</evidence>
<dbReference type="GO" id="GO:0009279">
    <property type="term" value="C:cell outer membrane"/>
    <property type="evidence" value="ECO:0007669"/>
    <property type="project" value="UniProtKB-SubCell"/>
</dbReference>
<feature type="domain" description="Outer membrane protein beta-barrel" evidence="9">
    <location>
        <begin position="367"/>
        <end position="764"/>
    </location>
</feature>
<reference evidence="10" key="2">
    <citation type="submission" date="2023-01" db="EMBL/GenBank/DDBJ databases">
        <title>Draft genome sequence of Portibacter lacus strain NBRC 108769.</title>
        <authorList>
            <person name="Sun Q."/>
            <person name="Mori K."/>
        </authorList>
    </citation>
    <scope>NUCLEOTIDE SEQUENCE</scope>
    <source>
        <strain evidence="10">NBRC 108769</strain>
    </source>
</reference>
<evidence type="ECO:0000256" key="6">
    <source>
        <dbReference type="ARBA" id="ARBA00023237"/>
    </source>
</evidence>
<evidence type="ECO:0000313" key="11">
    <source>
        <dbReference type="Proteomes" id="UP001156666"/>
    </source>
</evidence>
<proteinExistence type="inferred from homology"/>
<keyword evidence="4 7" id="KW-0812">Transmembrane</keyword>
<evidence type="ECO:0000256" key="3">
    <source>
        <dbReference type="ARBA" id="ARBA00022452"/>
    </source>
</evidence>
<dbReference type="AlphaFoldDB" id="A0AA37WEY6"/>
<evidence type="ECO:0000256" key="5">
    <source>
        <dbReference type="ARBA" id="ARBA00023136"/>
    </source>
</evidence>
<comment type="similarity">
    <text evidence="7">Belongs to the TonB-dependent receptor family.</text>
</comment>
<accession>A0AA37WEY6</accession>
<evidence type="ECO:0000259" key="9">
    <source>
        <dbReference type="Pfam" id="PF14905"/>
    </source>
</evidence>
<evidence type="ECO:0000313" key="10">
    <source>
        <dbReference type="EMBL" id="GLR17219.1"/>
    </source>
</evidence>
<gene>
    <name evidence="10" type="ORF">GCM10007940_18340</name>
</gene>
<name>A0AA37WEY6_9BACT</name>
<keyword evidence="10" id="KW-0675">Receptor</keyword>
<dbReference type="PANTHER" id="PTHR40980:SF4">
    <property type="entry name" value="TONB-DEPENDENT RECEPTOR-LIKE BETA-BARREL DOMAIN-CONTAINING PROTEIN"/>
    <property type="match status" value="1"/>
</dbReference>
<sequence>MLFSSQLTAQTSTYTISGRVVDGISEDPIDYATVMIMDNDSKEMITGVTTENLGKFSVDVKSKNVYIEVSFLGYETTSITEITFNNNIANVGIIKLGQNAQALDEVVVRAEKSQTEFKLDKRVFNVGQDLSSTGASALEVLNNVPSVNVNIEGSVTLRGSSGVQILINGKPSILTNEQGNALGTITADMIEKVEVITNPSAKYEAEGTAGIINIVLKKNEKKGLNGSVSLNTGFPQNHSLGLSLNKRTEKMNLFTQIGAGYKILPNAVENINKNFQTNTTLSSMGDEFRNENFYNFILGADYYFNPRNVMTISGSYAYEIEDQPSETNYSLVDDAGTLIQQWKREEVTSALNPKLQYELQYKSDFKDDKDHMLLFSAIGSYFGKAQSSEFKNTVIFGDDDDFNDQLTSTTFNEGKYTFNLDYTKPFNEKWTLEAGSQYLINNVSNDYSVSNEEDGKFVQDAGLTNVFNYDQKVLGVYGTGSYEGQKWGVKLGLRAENTDLKTLLVNTNVTNDRNFTNFFPSLHTSYKITEGISMQAGYSRRIFRPSLWSLNPFFNIRNNFNVRTGNPNLLPEFSDSYEVGGIIILEKASLNLTAYRRNTTDVVEYFSSFENNVNTSKPYNIGTRKSTGLEFNFKYDVSKIITLNGDANYFTFTREGRFEESDFNYQADQWSTKLTTKYKVNKSFDVEVIGQYQSKEETVQGVVSDNLFADMGLRYKLMKGKAVINLSVRDVFASRIRENFTEQVGFSVYSRQQRGRFISLGFSYGFGKGEAMQYSGSRRR</sequence>
<dbReference type="PROSITE" id="PS52016">
    <property type="entry name" value="TONB_DEPENDENT_REC_3"/>
    <property type="match status" value="1"/>
</dbReference>
<dbReference type="Gene3D" id="2.170.130.10">
    <property type="entry name" value="TonB-dependent receptor, plug domain"/>
    <property type="match status" value="1"/>
</dbReference>
<dbReference type="Pfam" id="PF14905">
    <property type="entry name" value="OMP_b-brl_3"/>
    <property type="match status" value="1"/>
</dbReference>
<keyword evidence="11" id="KW-1185">Reference proteome</keyword>
<evidence type="ECO:0000256" key="7">
    <source>
        <dbReference type="PROSITE-ProRule" id="PRU01360"/>
    </source>
</evidence>
<keyword evidence="5 7" id="KW-0472">Membrane</keyword>
<keyword evidence="2 7" id="KW-0813">Transport</keyword>
<dbReference type="InterPro" id="IPR036942">
    <property type="entry name" value="Beta-barrel_TonB_sf"/>
</dbReference>
<dbReference type="Pfam" id="PF13620">
    <property type="entry name" value="CarboxypepD_reg"/>
    <property type="match status" value="1"/>
</dbReference>
<dbReference type="InterPro" id="IPR008969">
    <property type="entry name" value="CarboxyPept-like_regulatory"/>
</dbReference>
<keyword evidence="3 7" id="KW-1134">Transmembrane beta strand</keyword>
<organism evidence="10 11">
    <name type="scientific">Portibacter lacus</name>
    <dbReference type="NCBI Taxonomy" id="1099794"/>
    <lineage>
        <taxon>Bacteria</taxon>
        <taxon>Pseudomonadati</taxon>
        <taxon>Bacteroidota</taxon>
        <taxon>Saprospiria</taxon>
        <taxon>Saprospirales</taxon>
        <taxon>Haliscomenobacteraceae</taxon>
        <taxon>Portibacter</taxon>
    </lineage>
</organism>
<dbReference type="Gene3D" id="2.60.40.1120">
    <property type="entry name" value="Carboxypeptidase-like, regulatory domain"/>
    <property type="match status" value="1"/>
</dbReference>
<evidence type="ECO:0000256" key="2">
    <source>
        <dbReference type="ARBA" id="ARBA00022448"/>
    </source>
</evidence>
<feature type="domain" description="TonB-dependent receptor plug" evidence="8">
    <location>
        <begin position="134"/>
        <end position="211"/>
    </location>
</feature>